<proteinExistence type="predicted"/>
<reference evidence="1 2" key="1">
    <citation type="submission" date="2024-09" db="EMBL/GenBank/DDBJ databases">
        <title>Rethinking Asexuality: The Enigmatic Case of Functional Sexual Genes in Lepraria (Stereocaulaceae).</title>
        <authorList>
            <person name="Doellman M."/>
            <person name="Sun Y."/>
            <person name="Barcenas-Pena A."/>
            <person name="Lumbsch H.T."/>
            <person name="Grewe F."/>
        </authorList>
    </citation>
    <scope>NUCLEOTIDE SEQUENCE [LARGE SCALE GENOMIC DNA]</scope>
    <source>
        <strain evidence="1 2">Grewe 0041</strain>
    </source>
</reference>
<comment type="caution">
    <text evidence="1">The sequence shown here is derived from an EMBL/GenBank/DDBJ whole genome shotgun (WGS) entry which is preliminary data.</text>
</comment>
<dbReference type="EMBL" id="JBHFEH010000010">
    <property type="protein sequence ID" value="KAL2055772.1"/>
    <property type="molecule type" value="Genomic_DNA"/>
</dbReference>
<sequence>MTSIGKKSACFTCQGATWHGGSPTMIPYILDVYPKEEWCVCQPAVNVEGVEYPPEGKKADGWGKRKRELLRLTRDKRVRWARSFGMMGPGGVGMGPGI</sequence>
<organism evidence="1 2">
    <name type="scientific">Lepraria finkii</name>
    <dbReference type="NCBI Taxonomy" id="1340010"/>
    <lineage>
        <taxon>Eukaryota</taxon>
        <taxon>Fungi</taxon>
        <taxon>Dikarya</taxon>
        <taxon>Ascomycota</taxon>
        <taxon>Pezizomycotina</taxon>
        <taxon>Lecanoromycetes</taxon>
        <taxon>OSLEUM clade</taxon>
        <taxon>Lecanoromycetidae</taxon>
        <taxon>Lecanorales</taxon>
        <taxon>Lecanorineae</taxon>
        <taxon>Stereocaulaceae</taxon>
        <taxon>Lepraria</taxon>
    </lineage>
</organism>
<evidence type="ECO:0000313" key="1">
    <source>
        <dbReference type="EMBL" id="KAL2055772.1"/>
    </source>
</evidence>
<protein>
    <submittedName>
        <fullName evidence="1">Uncharacterized protein</fullName>
    </submittedName>
</protein>
<gene>
    <name evidence="1" type="ORF">ABVK25_004016</name>
</gene>
<evidence type="ECO:0000313" key="2">
    <source>
        <dbReference type="Proteomes" id="UP001590951"/>
    </source>
</evidence>
<keyword evidence="2" id="KW-1185">Reference proteome</keyword>
<dbReference type="Proteomes" id="UP001590951">
    <property type="component" value="Unassembled WGS sequence"/>
</dbReference>
<name>A0ABR4BED4_9LECA</name>
<accession>A0ABR4BED4</accession>